<evidence type="ECO:0000313" key="2">
    <source>
        <dbReference type="Proteomes" id="UP001140510"/>
    </source>
</evidence>
<sequence length="87" mass="9809">MHKQAVFLTIATQDKHLKAITHTGQEQLSRALKLRYGPDVPSPISACNATTNKKRKKTSGFVDHTKMWHPEQLWEDDEEVKNVVAAG</sequence>
<dbReference type="EMBL" id="JAPEVA010000137">
    <property type="protein sequence ID" value="KAJ4398180.1"/>
    <property type="molecule type" value="Genomic_DNA"/>
</dbReference>
<gene>
    <name evidence="1" type="ORF">N0V91_010407</name>
</gene>
<evidence type="ECO:0000313" key="1">
    <source>
        <dbReference type="EMBL" id="KAJ4398180.1"/>
    </source>
</evidence>
<name>A0A9W9D232_9PLEO</name>
<proteinExistence type="predicted"/>
<organism evidence="1 2">
    <name type="scientific">Didymella pomorum</name>
    <dbReference type="NCBI Taxonomy" id="749634"/>
    <lineage>
        <taxon>Eukaryota</taxon>
        <taxon>Fungi</taxon>
        <taxon>Dikarya</taxon>
        <taxon>Ascomycota</taxon>
        <taxon>Pezizomycotina</taxon>
        <taxon>Dothideomycetes</taxon>
        <taxon>Pleosporomycetidae</taxon>
        <taxon>Pleosporales</taxon>
        <taxon>Pleosporineae</taxon>
        <taxon>Didymellaceae</taxon>
        <taxon>Didymella</taxon>
    </lineage>
</organism>
<comment type="caution">
    <text evidence="1">The sequence shown here is derived from an EMBL/GenBank/DDBJ whole genome shotgun (WGS) entry which is preliminary data.</text>
</comment>
<dbReference type="OrthoDB" id="10610909at2759"/>
<accession>A0A9W9D232</accession>
<protein>
    <submittedName>
        <fullName evidence="1">Uncharacterized protein</fullName>
    </submittedName>
</protein>
<reference evidence="1" key="1">
    <citation type="submission" date="2022-10" db="EMBL/GenBank/DDBJ databases">
        <title>Tapping the CABI collections for fungal endophytes: first genome assemblies for Collariella, Neodidymelliopsis, Ascochyta clinopodiicola, Didymella pomorum, Didymosphaeria variabile, Neocosmospora piperis and Neocucurbitaria cava.</title>
        <authorList>
            <person name="Hill R."/>
        </authorList>
    </citation>
    <scope>NUCLEOTIDE SEQUENCE</scope>
    <source>
        <strain evidence="1">IMI 355091</strain>
    </source>
</reference>
<dbReference type="Proteomes" id="UP001140510">
    <property type="component" value="Unassembled WGS sequence"/>
</dbReference>
<dbReference type="AlphaFoldDB" id="A0A9W9D232"/>
<keyword evidence="2" id="KW-1185">Reference proteome</keyword>